<protein>
    <submittedName>
        <fullName evidence="1">Uncharacterized protein</fullName>
    </submittedName>
</protein>
<dbReference type="OrthoDB" id="365419at2759"/>
<dbReference type="PhylomeDB" id="A0A0G4EQM6"/>
<evidence type="ECO:0000313" key="1">
    <source>
        <dbReference type="EMBL" id="CEL99767.1"/>
    </source>
</evidence>
<name>A0A0G4EQM6_VITBC</name>
<dbReference type="EMBL" id="CDMY01000288">
    <property type="protein sequence ID" value="CEL99767.1"/>
    <property type="molecule type" value="Genomic_DNA"/>
</dbReference>
<accession>A0A0G4EQM6</accession>
<dbReference type="Proteomes" id="UP000041254">
    <property type="component" value="Unassembled WGS sequence"/>
</dbReference>
<dbReference type="InParanoid" id="A0A0G4EQM6"/>
<keyword evidence="2" id="KW-1185">Reference proteome</keyword>
<proteinExistence type="predicted"/>
<sequence>MSLHTSRCLRARLPTGETVLRQLTKAELAASELKETLLHRQHLWPQIGPQHLFRVWRVCQDEYDYRVGLWALNLYYNLGRPHDHPQTADRLIAMRSHSLHSLTTSMNLWRCCEPSTPS</sequence>
<dbReference type="VEuPathDB" id="CryptoDB:Vbra_5313"/>
<evidence type="ECO:0000313" key="2">
    <source>
        <dbReference type="Proteomes" id="UP000041254"/>
    </source>
</evidence>
<organism evidence="1 2">
    <name type="scientific">Vitrella brassicaformis (strain CCMP3155)</name>
    <dbReference type="NCBI Taxonomy" id="1169540"/>
    <lineage>
        <taxon>Eukaryota</taxon>
        <taxon>Sar</taxon>
        <taxon>Alveolata</taxon>
        <taxon>Colpodellida</taxon>
        <taxon>Vitrellaceae</taxon>
        <taxon>Vitrella</taxon>
    </lineage>
</organism>
<dbReference type="AlphaFoldDB" id="A0A0G4EQM6"/>
<reference evidence="1 2" key="1">
    <citation type="submission" date="2014-11" db="EMBL/GenBank/DDBJ databases">
        <authorList>
            <person name="Zhu J."/>
            <person name="Qi W."/>
            <person name="Song R."/>
        </authorList>
    </citation>
    <scope>NUCLEOTIDE SEQUENCE [LARGE SCALE GENOMIC DNA]</scope>
</reference>
<gene>
    <name evidence="1" type="ORF">Vbra_5313</name>
</gene>